<evidence type="ECO:0000256" key="8">
    <source>
        <dbReference type="SAM" id="MobiDB-lite"/>
    </source>
</evidence>
<evidence type="ECO:0000256" key="3">
    <source>
        <dbReference type="ARBA" id="ARBA00022475"/>
    </source>
</evidence>
<feature type="transmembrane region" description="Helical" evidence="7">
    <location>
        <begin position="312"/>
        <end position="334"/>
    </location>
</feature>
<dbReference type="Proteomes" id="UP001589788">
    <property type="component" value="Unassembled WGS sequence"/>
</dbReference>
<feature type="transmembrane region" description="Helical" evidence="7">
    <location>
        <begin position="203"/>
        <end position="222"/>
    </location>
</feature>
<evidence type="ECO:0000313" key="11">
    <source>
        <dbReference type="Proteomes" id="UP001589788"/>
    </source>
</evidence>
<organism evidence="10 11">
    <name type="scientific">Aciditerrimonas ferrireducens</name>
    <dbReference type="NCBI Taxonomy" id="667306"/>
    <lineage>
        <taxon>Bacteria</taxon>
        <taxon>Bacillati</taxon>
        <taxon>Actinomycetota</taxon>
        <taxon>Acidimicrobiia</taxon>
        <taxon>Acidimicrobiales</taxon>
        <taxon>Acidimicrobiaceae</taxon>
        <taxon>Aciditerrimonas</taxon>
    </lineage>
</organism>
<evidence type="ECO:0000313" key="10">
    <source>
        <dbReference type="EMBL" id="MFC0080651.1"/>
    </source>
</evidence>
<dbReference type="InterPro" id="IPR050366">
    <property type="entry name" value="BP-dependent_transpt_permease"/>
</dbReference>
<dbReference type="Gene3D" id="1.10.3720.10">
    <property type="entry name" value="MetI-like"/>
    <property type="match status" value="1"/>
</dbReference>
<comment type="caution">
    <text evidence="10">The sequence shown here is derived from an EMBL/GenBank/DDBJ whole genome shotgun (WGS) entry which is preliminary data.</text>
</comment>
<feature type="domain" description="ABC transmembrane type-1" evidence="9">
    <location>
        <begin position="144"/>
        <end position="330"/>
    </location>
</feature>
<feature type="transmembrane region" description="Helical" evidence="7">
    <location>
        <begin position="146"/>
        <end position="168"/>
    </location>
</feature>
<evidence type="ECO:0000256" key="5">
    <source>
        <dbReference type="ARBA" id="ARBA00022989"/>
    </source>
</evidence>
<protein>
    <submittedName>
        <fullName evidence="10">ABC transporter permease</fullName>
    </submittedName>
</protein>
<feature type="transmembrane region" description="Helical" evidence="7">
    <location>
        <begin position="175"/>
        <end position="197"/>
    </location>
</feature>
<keyword evidence="4 7" id="KW-0812">Transmembrane</keyword>
<evidence type="ECO:0000256" key="7">
    <source>
        <dbReference type="RuleBase" id="RU363032"/>
    </source>
</evidence>
<dbReference type="InterPro" id="IPR025966">
    <property type="entry name" value="OppC_N"/>
</dbReference>
<dbReference type="InterPro" id="IPR035906">
    <property type="entry name" value="MetI-like_sf"/>
</dbReference>
<evidence type="ECO:0000256" key="1">
    <source>
        <dbReference type="ARBA" id="ARBA00004651"/>
    </source>
</evidence>
<keyword evidence="11" id="KW-1185">Reference proteome</keyword>
<keyword evidence="6 7" id="KW-0472">Membrane</keyword>
<reference evidence="10 11" key="1">
    <citation type="submission" date="2024-09" db="EMBL/GenBank/DDBJ databases">
        <authorList>
            <person name="Sun Q."/>
            <person name="Mori K."/>
        </authorList>
    </citation>
    <scope>NUCLEOTIDE SEQUENCE [LARGE SCALE GENOMIC DNA]</scope>
    <source>
        <strain evidence="10 11">JCM 15389</strain>
    </source>
</reference>
<keyword evidence="5 7" id="KW-1133">Transmembrane helix</keyword>
<dbReference type="EMBL" id="JBHLYQ010000002">
    <property type="protein sequence ID" value="MFC0080651.1"/>
    <property type="molecule type" value="Genomic_DNA"/>
</dbReference>
<feature type="transmembrane region" description="Helical" evidence="7">
    <location>
        <begin position="79"/>
        <end position="101"/>
    </location>
</feature>
<gene>
    <name evidence="10" type="ORF">ACFFRE_00575</name>
</gene>
<dbReference type="PANTHER" id="PTHR43386:SF1">
    <property type="entry name" value="D,D-DIPEPTIDE TRANSPORT SYSTEM PERMEASE PROTEIN DDPC-RELATED"/>
    <property type="match status" value="1"/>
</dbReference>
<feature type="transmembrane region" description="Helical" evidence="7">
    <location>
        <begin position="257"/>
        <end position="284"/>
    </location>
</feature>
<proteinExistence type="inferred from homology"/>
<evidence type="ECO:0000256" key="4">
    <source>
        <dbReference type="ARBA" id="ARBA00022692"/>
    </source>
</evidence>
<name>A0ABV6C1D8_9ACTN</name>
<evidence type="ECO:0000256" key="2">
    <source>
        <dbReference type="ARBA" id="ARBA00022448"/>
    </source>
</evidence>
<accession>A0ABV6C1D8</accession>
<evidence type="ECO:0000256" key="6">
    <source>
        <dbReference type="ARBA" id="ARBA00023136"/>
    </source>
</evidence>
<dbReference type="Pfam" id="PF00528">
    <property type="entry name" value="BPD_transp_1"/>
    <property type="match status" value="1"/>
</dbReference>
<comment type="subcellular location">
    <subcellularLocation>
        <location evidence="1 7">Cell membrane</location>
        <topology evidence="1 7">Multi-pass membrane protein</topology>
    </subcellularLocation>
</comment>
<dbReference type="PANTHER" id="PTHR43386">
    <property type="entry name" value="OLIGOPEPTIDE TRANSPORT SYSTEM PERMEASE PROTEIN APPC"/>
    <property type="match status" value="1"/>
</dbReference>
<dbReference type="RefSeq" id="WP_248106517.1">
    <property type="nucleotide sequence ID" value="NZ_JAKHEX010000005.1"/>
</dbReference>
<dbReference type="CDD" id="cd06261">
    <property type="entry name" value="TM_PBP2"/>
    <property type="match status" value="1"/>
</dbReference>
<keyword evidence="2 7" id="KW-0813">Transport</keyword>
<feature type="region of interest" description="Disordered" evidence="8">
    <location>
        <begin position="1"/>
        <end position="44"/>
    </location>
</feature>
<evidence type="ECO:0000259" key="9">
    <source>
        <dbReference type="PROSITE" id="PS50928"/>
    </source>
</evidence>
<comment type="similarity">
    <text evidence="7">Belongs to the binding-protein-dependent transport system permease family.</text>
</comment>
<dbReference type="InterPro" id="IPR000515">
    <property type="entry name" value="MetI-like"/>
</dbReference>
<sequence length="344" mass="36379">MTTTGEPRQGDPTEAAGPATRAMVEGDSQSEPSGAPGGNGTAIGGELLRDEHLATRDAEVVEPTSWLRLAATTFAENRLALVGLGVIVFMVLFSFVGPLIYHTNQVATNLIDENLSPSAAHLLGTSPEGRDELGRLMVGGQSTIEVGLGVGLLSTLFGLVYGALAGYVGGVVDAVLMRIVDAMLSIPYLFFVVLLAALIRPNLLVVILVLSAVSWLSTARLVRGETLSLRERDYVVAAKGFGSRAREIVRRHVTPNLLGVVVVNGTLTVANAILAFASITYLGLGPPPPATSWGNMLSTGINNLFDGYWWQLWPAAFLIVVTVLAINVIGDGLADVVEVRLQKR</sequence>
<dbReference type="PROSITE" id="PS50928">
    <property type="entry name" value="ABC_TM1"/>
    <property type="match status" value="1"/>
</dbReference>
<dbReference type="Pfam" id="PF12911">
    <property type="entry name" value="OppC_N"/>
    <property type="match status" value="1"/>
</dbReference>
<dbReference type="SUPFAM" id="SSF161098">
    <property type="entry name" value="MetI-like"/>
    <property type="match status" value="1"/>
</dbReference>
<keyword evidence="3" id="KW-1003">Cell membrane</keyword>